<feature type="transmembrane region" description="Helical" evidence="7">
    <location>
        <begin position="98"/>
        <end position="118"/>
    </location>
</feature>
<dbReference type="GO" id="GO:0006508">
    <property type="term" value="P:proteolysis"/>
    <property type="evidence" value="ECO:0007669"/>
    <property type="project" value="UniProtKB-KW"/>
</dbReference>
<evidence type="ECO:0000313" key="10">
    <source>
        <dbReference type="Proteomes" id="UP000320582"/>
    </source>
</evidence>
<evidence type="ECO:0000313" key="9">
    <source>
        <dbReference type="EMBL" id="TQM93985.1"/>
    </source>
</evidence>
<evidence type="ECO:0000256" key="1">
    <source>
        <dbReference type="ARBA" id="ARBA00004141"/>
    </source>
</evidence>
<reference evidence="9 10" key="1">
    <citation type="submission" date="2019-06" db="EMBL/GenBank/DDBJ databases">
        <title>Genomic Encyclopedia of Archaeal and Bacterial Type Strains, Phase II (KMG-II): from individual species to whole genera.</title>
        <authorList>
            <person name="Goeker M."/>
        </authorList>
    </citation>
    <scope>NUCLEOTIDE SEQUENCE [LARGE SCALE GENOMIC DNA]</scope>
    <source>
        <strain evidence="9 10">DSM 18423</strain>
    </source>
</reference>
<dbReference type="InterPro" id="IPR050925">
    <property type="entry name" value="Rhomboid_protease_S54"/>
</dbReference>
<feature type="transmembrane region" description="Helical" evidence="7">
    <location>
        <begin position="216"/>
        <end position="234"/>
    </location>
</feature>
<name>A0A543KFY3_9RHOB</name>
<feature type="domain" description="Peptidase S54 rhomboid" evidence="8">
    <location>
        <begin position="156"/>
        <end position="291"/>
    </location>
</feature>
<proteinExistence type="inferred from homology"/>
<feature type="transmembrane region" description="Helical" evidence="7">
    <location>
        <begin position="160"/>
        <end position="185"/>
    </location>
</feature>
<comment type="similarity">
    <text evidence="2">Belongs to the peptidase S54 family.</text>
</comment>
<feature type="transmembrane region" description="Helical" evidence="7">
    <location>
        <begin position="192"/>
        <end position="210"/>
    </location>
</feature>
<evidence type="ECO:0000256" key="3">
    <source>
        <dbReference type="ARBA" id="ARBA00022692"/>
    </source>
</evidence>
<dbReference type="AlphaFoldDB" id="A0A543KFY3"/>
<dbReference type="GO" id="GO:0016020">
    <property type="term" value="C:membrane"/>
    <property type="evidence" value="ECO:0007669"/>
    <property type="project" value="UniProtKB-SubCell"/>
</dbReference>
<keyword evidence="4" id="KW-0378">Hydrolase</keyword>
<keyword evidence="3 7" id="KW-0812">Transmembrane</keyword>
<dbReference type="Gene3D" id="1.20.1540.10">
    <property type="entry name" value="Rhomboid-like"/>
    <property type="match status" value="1"/>
</dbReference>
<comment type="subcellular location">
    <subcellularLocation>
        <location evidence="1">Membrane</location>
        <topology evidence="1">Multi-pass membrane protein</topology>
    </subcellularLocation>
</comment>
<evidence type="ECO:0000256" key="4">
    <source>
        <dbReference type="ARBA" id="ARBA00022801"/>
    </source>
</evidence>
<protein>
    <submittedName>
        <fullName evidence="9">Membrane associated rhomboid family serine protease</fullName>
    </submittedName>
</protein>
<evidence type="ECO:0000256" key="5">
    <source>
        <dbReference type="ARBA" id="ARBA00022989"/>
    </source>
</evidence>
<evidence type="ECO:0000256" key="7">
    <source>
        <dbReference type="SAM" id="Phobius"/>
    </source>
</evidence>
<dbReference type="Proteomes" id="UP000320582">
    <property type="component" value="Unassembled WGS sequence"/>
</dbReference>
<evidence type="ECO:0000256" key="6">
    <source>
        <dbReference type="ARBA" id="ARBA00023136"/>
    </source>
</evidence>
<dbReference type="InterPro" id="IPR022764">
    <property type="entry name" value="Peptidase_S54_rhomboid_dom"/>
</dbReference>
<dbReference type="SUPFAM" id="SSF144091">
    <property type="entry name" value="Rhomboid-like"/>
    <property type="match status" value="1"/>
</dbReference>
<keyword evidence="10" id="KW-1185">Reference proteome</keyword>
<dbReference type="Pfam" id="PF01694">
    <property type="entry name" value="Rhomboid"/>
    <property type="match status" value="1"/>
</dbReference>
<organism evidence="9 10">
    <name type="scientific">Roseinatronobacter monicus</name>
    <dbReference type="NCBI Taxonomy" id="393481"/>
    <lineage>
        <taxon>Bacteria</taxon>
        <taxon>Pseudomonadati</taxon>
        <taxon>Pseudomonadota</taxon>
        <taxon>Alphaproteobacteria</taxon>
        <taxon>Rhodobacterales</taxon>
        <taxon>Paracoccaceae</taxon>
        <taxon>Roseinatronobacter</taxon>
    </lineage>
</organism>
<dbReference type="GO" id="GO:0004252">
    <property type="term" value="F:serine-type endopeptidase activity"/>
    <property type="evidence" value="ECO:0007669"/>
    <property type="project" value="InterPro"/>
</dbReference>
<sequence length="298" mass="32464">MVHKDAAIYFHHGFYVNLSKLLFARLFAIESDTRLYAAEVTPAKTIQRTDCPLMKLVSRRKSSTPASPKHLHQVDESVKAAFMGPRHITLPTHANARAVIWVVGLTCLAEVVLTLAEAAGLGGLALRRTFLLHGAFWNGLLAGWEPMYPFQREAMFVTYALLHGGLLHLIGNMVAVLALGGIAVARIGQKGFILLYAISAIGGGVGFALLSNSETPMVGASGAVFGLIGAWKFWEWQMRQHLGSPMRPLWQFMLGLVLLNLVLWLALSGLLAWEAHLGGFVAGVLFAAIVTPSLRYRV</sequence>
<gene>
    <name evidence="9" type="ORF">BD293_2640</name>
</gene>
<evidence type="ECO:0000259" key="8">
    <source>
        <dbReference type="Pfam" id="PF01694"/>
    </source>
</evidence>
<dbReference type="InterPro" id="IPR035952">
    <property type="entry name" value="Rhomboid-like_sf"/>
</dbReference>
<feature type="transmembrane region" description="Helical" evidence="7">
    <location>
        <begin position="279"/>
        <end position="296"/>
    </location>
</feature>
<dbReference type="PANTHER" id="PTHR43731">
    <property type="entry name" value="RHOMBOID PROTEASE"/>
    <property type="match status" value="1"/>
</dbReference>
<dbReference type="EMBL" id="VFPT01000001">
    <property type="protein sequence ID" value="TQM93985.1"/>
    <property type="molecule type" value="Genomic_DNA"/>
</dbReference>
<dbReference type="OrthoDB" id="9797190at2"/>
<dbReference type="PANTHER" id="PTHR43731:SF14">
    <property type="entry name" value="PRESENILIN-ASSOCIATED RHOMBOID-LIKE PROTEIN, MITOCHONDRIAL"/>
    <property type="match status" value="1"/>
</dbReference>
<keyword evidence="6 7" id="KW-0472">Membrane</keyword>
<keyword evidence="5 7" id="KW-1133">Transmembrane helix</keyword>
<evidence type="ECO:0000256" key="2">
    <source>
        <dbReference type="ARBA" id="ARBA00009045"/>
    </source>
</evidence>
<accession>A0A543KFY3</accession>
<feature type="transmembrane region" description="Helical" evidence="7">
    <location>
        <begin position="254"/>
        <end position="273"/>
    </location>
</feature>
<comment type="caution">
    <text evidence="9">The sequence shown here is derived from an EMBL/GenBank/DDBJ whole genome shotgun (WGS) entry which is preliminary data.</text>
</comment>
<keyword evidence="9" id="KW-0645">Protease</keyword>